<reference evidence="4 5" key="1">
    <citation type="journal article" date="2019" name="Nat. Ecol. Evol.">
        <title>Megaphylogeny resolves global patterns of mushroom evolution.</title>
        <authorList>
            <person name="Varga T."/>
            <person name="Krizsan K."/>
            <person name="Foldi C."/>
            <person name="Dima B."/>
            <person name="Sanchez-Garcia M."/>
            <person name="Sanchez-Ramirez S."/>
            <person name="Szollosi G.J."/>
            <person name="Szarkandi J.G."/>
            <person name="Papp V."/>
            <person name="Albert L."/>
            <person name="Andreopoulos W."/>
            <person name="Angelini C."/>
            <person name="Antonin V."/>
            <person name="Barry K.W."/>
            <person name="Bougher N.L."/>
            <person name="Buchanan P."/>
            <person name="Buyck B."/>
            <person name="Bense V."/>
            <person name="Catcheside P."/>
            <person name="Chovatia M."/>
            <person name="Cooper J."/>
            <person name="Damon W."/>
            <person name="Desjardin D."/>
            <person name="Finy P."/>
            <person name="Geml J."/>
            <person name="Haridas S."/>
            <person name="Hughes K."/>
            <person name="Justo A."/>
            <person name="Karasinski D."/>
            <person name="Kautmanova I."/>
            <person name="Kiss B."/>
            <person name="Kocsube S."/>
            <person name="Kotiranta H."/>
            <person name="LaButti K.M."/>
            <person name="Lechner B.E."/>
            <person name="Liimatainen K."/>
            <person name="Lipzen A."/>
            <person name="Lukacs Z."/>
            <person name="Mihaltcheva S."/>
            <person name="Morgado L.N."/>
            <person name="Niskanen T."/>
            <person name="Noordeloos M.E."/>
            <person name="Ohm R.A."/>
            <person name="Ortiz-Santana B."/>
            <person name="Ovrebo C."/>
            <person name="Racz N."/>
            <person name="Riley R."/>
            <person name="Savchenko A."/>
            <person name="Shiryaev A."/>
            <person name="Soop K."/>
            <person name="Spirin V."/>
            <person name="Szebenyi C."/>
            <person name="Tomsovsky M."/>
            <person name="Tulloss R.E."/>
            <person name="Uehling J."/>
            <person name="Grigoriev I.V."/>
            <person name="Vagvolgyi C."/>
            <person name="Papp T."/>
            <person name="Martin F.M."/>
            <person name="Miettinen O."/>
            <person name="Hibbett D.S."/>
            <person name="Nagy L.G."/>
        </authorList>
    </citation>
    <scope>NUCLEOTIDE SEQUENCE [LARGE SCALE GENOMIC DNA]</scope>
    <source>
        <strain evidence="4 5">CBS 309.79</strain>
    </source>
</reference>
<feature type="compositionally biased region" description="Basic residues" evidence="3">
    <location>
        <begin position="265"/>
        <end position="275"/>
    </location>
</feature>
<organism evidence="4 5">
    <name type="scientific">Pterulicium gracile</name>
    <dbReference type="NCBI Taxonomy" id="1884261"/>
    <lineage>
        <taxon>Eukaryota</taxon>
        <taxon>Fungi</taxon>
        <taxon>Dikarya</taxon>
        <taxon>Basidiomycota</taxon>
        <taxon>Agaricomycotina</taxon>
        <taxon>Agaricomycetes</taxon>
        <taxon>Agaricomycetidae</taxon>
        <taxon>Agaricales</taxon>
        <taxon>Pleurotineae</taxon>
        <taxon>Pterulaceae</taxon>
        <taxon>Pterulicium</taxon>
    </lineage>
</organism>
<feature type="region of interest" description="Disordered" evidence="3">
    <location>
        <begin position="48"/>
        <end position="151"/>
    </location>
</feature>
<gene>
    <name evidence="4" type="ORF">BDV98DRAFT_588672</name>
</gene>
<dbReference type="GO" id="GO:0006260">
    <property type="term" value="P:DNA replication"/>
    <property type="evidence" value="ECO:0007669"/>
    <property type="project" value="InterPro"/>
</dbReference>
<sequence>METLEEVRTTIKSWESSFRDEHNRAATVEDVRQNKVIEHAYKLYKQLKKSAQPQATAPLSSFNPFSPTKKKKKKPSRVVAPPEPATPFSRARKRLRGEQVSPSPTKEKRRRLDHSPGYHSSSDDEGNGFASRRDALDSEPLFAQSPVKAPAGSKAFRSLFEDASKHVPAFPAVLASAHALHKPPRNSQLKSQLFPSRASTPQAPSTASSSRPQSTPSSDLDDDDVFQDNPSPSVTPSVPQQPSTSSHPSLLRPSPPPPDTSRAVAKLKGKGKSRARASQFQEDEDDEAQVDLGQVKLYSQQAHRKRDSGDEDELLRGSLGRVNLEDDPPQPSAPDDSLVQVQVPDRLMDVLYISGDSRSEADHRDRVYRSLVLGTREEHYNASRGGEVWDAGEDDENDAGTEGEDDWEGEPVPWESGEL</sequence>
<dbReference type="Pfam" id="PF11719">
    <property type="entry name" value="Drc1-Sld2"/>
    <property type="match status" value="1"/>
</dbReference>
<keyword evidence="5" id="KW-1185">Reference proteome</keyword>
<protein>
    <recommendedName>
        <fullName evidence="6">DNA replication regulator SLD2</fullName>
    </recommendedName>
</protein>
<evidence type="ECO:0000313" key="4">
    <source>
        <dbReference type="EMBL" id="TFL06394.1"/>
    </source>
</evidence>
<comment type="subcellular location">
    <subcellularLocation>
        <location evidence="1">Nucleus</location>
    </subcellularLocation>
</comment>
<dbReference type="OrthoDB" id="8775810at2759"/>
<feature type="compositionally biased region" description="Polar residues" evidence="3">
    <location>
        <begin position="185"/>
        <end position="194"/>
    </location>
</feature>
<evidence type="ECO:0000256" key="1">
    <source>
        <dbReference type="ARBA" id="ARBA00004123"/>
    </source>
</evidence>
<feature type="region of interest" description="Disordered" evidence="3">
    <location>
        <begin position="372"/>
        <end position="419"/>
    </location>
</feature>
<evidence type="ECO:0000313" key="5">
    <source>
        <dbReference type="Proteomes" id="UP000305067"/>
    </source>
</evidence>
<feature type="compositionally biased region" description="Low complexity" evidence="3">
    <location>
        <begin position="195"/>
        <end position="218"/>
    </location>
</feature>
<feature type="compositionally biased region" description="Low complexity" evidence="3">
    <location>
        <begin position="230"/>
        <end position="252"/>
    </location>
</feature>
<feature type="compositionally biased region" description="Polar residues" evidence="3">
    <location>
        <begin position="49"/>
        <end position="66"/>
    </location>
</feature>
<dbReference type="EMBL" id="ML178815">
    <property type="protein sequence ID" value="TFL06394.1"/>
    <property type="molecule type" value="Genomic_DNA"/>
</dbReference>
<feature type="compositionally biased region" description="Acidic residues" evidence="3">
    <location>
        <begin position="390"/>
        <end position="409"/>
    </location>
</feature>
<dbReference type="InterPro" id="IPR021110">
    <property type="entry name" value="DNA_rep_checkpnt_protein"/>
</dbReference>
<evidence type="ECO:0008006" key="6">
    <source>
        <dbReference type="Google" id="ProtNLM"/>
    </source>
</evidence>
<dbReference type="GO" id="GO:0005634">
    <property type="term" value="C:nucleus"/>
    <property type="evidence" value="ECO:0007669"/>
    <property type="project" value="UniProtKB-SubCell"/>
</dbReference>
<proteinExistence type="predicted"/>
<dbReference type="STRING" id="1884261.A0A5C3R5M5"/>
<accession>A0A5C3R5M5</accession>
<evidence type="ECO:0000256" key="3">
    <source>
        <dbReference type="SAM" id="MobiDB-lite"/>
    </source>
</evidence>
<evidence type="ECO:0000256" key="2">
    <source>
        <dbReference type="ARBA" id="ARBA00023242"/>
    </source>
</evidence>
<name>A0A5C3R5M5_9AGAR</name>
<feature type="region of interest" description="Disordered" evidence="3">
    <location>
        <begin position="179"/>
        <end position="338"/>
    </location>
</feature>
<dbReference type="CDD" id="cd22289">
    <property type="entry name" value="RecQL4_SLD2_NTD"/>
    <property type="match status" value="1"/>
</dbReference>
<dbReference type="AlphaFoldDB" id="A0A5C3R5M5"/>
<dbReference type="Proteomes" id="UP000305067">
    <property type="component" value="Unassembled WGS sequence"/>
</dbReference>
<keyword evidence="2" id="KW-0539">Nucleus</keyword>
<dbReference type="Gene3D" id="1.10.10.1460">
    <property type="match status" value="1"/>
</dbReference>